<feature type="compositionally biased region" description="Basic residues" evidence="4">
    <location>
        <begin position="136"/>
        <end position="151"/>
    </location>
</feature>
<dbReference type="EMBL" id="JACGCM010002156">
    <property type="protein sequence ID" value="KAF6143992.1"/>
    <property type="molecule type" value="Genomic_DNA"/>
</dbReference>
<evidence type="ECO:0000259" key="5">
    <source>
        <dbReference type="PROSITE" id="PS51504"/>
    </source>
</evidence>
<reference evidence="6 7" key="1">
    <citation type="journal article" date="2020" name="IScience">
        <title>Genome Sequencing of the Endangered Kingdonia uniflora (Circaeasteraceae, Ranunculales) Reveals Potential Mechanisms of Evolutionary Specialization.</title>
        <authorList>
            <person name="Sun Y."/>
            <person name="Deng T."/>
            <person name="Zhang A."/>
            <person name="Moore M.J."/>
            <person name="Landis J.B."/>
            <person name="Lin N."/>
            <person name="Zhang H."/>
            <person name="Zhang X."/>
            <person name="Huang J."/>
            <person name="Zhang X."/>
            <person name="Sun H."/>
            <person name="Wang H."/>
        </authorList>
    </citation>
    <scope>NUCLEOTIDE SEQUENCE [LARGE SCALE GENOMIC DNA]</scope>
    <source>
        <strain evidence="6">TB1705</strain>
        <tissue evidence="6">Leaf</tissue>
    </source>
</reference>
<feature type="region of interest" description="Disordered" evidence="4">
    <location>
        <begin position="264"/>
        <end position="324"/>
    </location>
</feature>
<keyword evidence="2" id="KW-0238">DNA-binding</keyword>
<evidence type="ECO:0000256" key="4">
    <source>
        <dbReference type="SAM" id="MobiDB-lite"/>
    </source>
</evidence>
<evidence type="ECO:0000256" key="1">
    <source>
        <dbReference type="ARBA" id="ARBA00004123"/>
    </source>
</evidence>
<feature type="region of interest" description="Disordered" evidence="4">
    <location>
        <begin position="120"/>
        <end position="192"/>
    </location>
</feature>
<evidence type="ECO:0000313" key="7">
    <source>
        <dbReference type="Proteomes" id="UP000541444"/>
    </source>
</evidence>
<dbReference type="SMART" id="SM00526">
    <property type="entry name" value="H15"/>
    <property type="match status" value="1"/>
</dbReference>
<evidence type="ECO:0000256" key="3">
    <source>
        <dbReference type="ARBA" id="ARBA00023242"/>
    </source>
</evidence>
<dbReference type="Gene3D" id="1.10.10.10">
    <property type="entry name" value="Winged helix-like DNA-binding domain superfamily/Winged helix DNA-binding domain"/>
    <property type="match status" value="1"/>
</dbReference>
<gene>
    <name evidence="6" type="ORF">GIB67_017600</name>
</gene>
<dbReference type="GO" id="GO:0031492">
    <property type="term" value="F:nucleosomal DNA binding"/>
    <property type="evidence" value="ECO:0007669"/>
    <property type="project" value="TreeGrafter"/>
</dbReference>
<feature type="compositionally biased region" description="Basic residues" evidence="4">
    <location>
        <begin position="425"/>
        <end position="434"/>
    </location>
</feature>
<feature type="region of interest" description="Disordered" evidence="4">
    <location>
        <begin position="338"/>
        <end position="379"/>
    </location>
</feature>
<dbReference type="OrthoDB" id="1110759at2759"/>
<keyword evidence="7" id="KW-1185">Reference proteome</keyword>
<feature type="compositionally biased region" description="Basic residues" evidence="4">
    <location>
        <begin position="485"/>
        <end position="506"/>
    </location>
</feature>
<dbReference type="GO" id="GO:0003690">
    <property type="term" value="F:double-stranded DNA binding"/>
    <property type="evidence" value="ECO:0007669"/>
    <property type="project" value="TreeGrafter"/>
</dbReference>
<name>A0A7J7LN62_9MAGN</name>
<dbReference type="GO" id="GO:0006334">
    <property type="term" value="P:nucleosome assembly"/>
    <property type="evidence" value="ECO:0007669"/>
    <property type="project" value="InterPro"/>
</dbReference>
<dbReference type="GO" id="GO:0030261">
    <property type="term" value="P:chromosome condensation"/>
    <property type="evidence" value="ECO:0007669"/>
    <property type="project" value="TreeGrafter"/>
</dbReference>
<dbReference type="InterPro" id="IPR036390">
    <property type="entry name" value="WH_DNA-bd_sf"/>
</dbReference>
<dbReference type="InterPro" id="IPR036388">
    <property type="entry name" value="WH-like_DNA-bd_sf"/>
</dbReference>
<protein>
    <recommendedName>
        <fullName evidence="5">H15 domain-containing protein</fullName>
    </recommendedName>
</protein>
<keyword evidence="3" id="KW-0539">Nucleus</keyword>
<dbReference type="GO" id="GO:0045910">
    <property type="term" value="P:negative regulation of DNA recombination"/>
    <property type="evidence" value="ECO:0007669"/>
    <property type="project" value="TreeGrafter"/>
</dbReference>
<dbReference type="InterPro" id="IPR017956">
    <property type="entry name" value="AT_hook_DNA-bd_motif"/>
</dbReference>
<feature type="region of interest" description="Disordered" evidence="4">
    <location>
        <begin position="400"/>
        <end position="531"/>
    </location>
</feature>
<accession>A0A7J7LN62</accession>
<feature type="compositionally biased region" description="Basic residues" evidence="4">
    <location>
        <begin position="520"/>
        <end position="531"/>
    </location>
</feature>
<comment type="subcellular location">
    <subcellularLocation>
        <location evidence="1">Nucleus</location>
    </subcellularLocation>
</comment>
<proteinExistence type="predicted"/>
<dbReference type="GO" id="GO:0000786">
    <property type="term" value="C:nucleosome"/>
    <property type="evidence" value="ECO:0007669"/>
    <property type="project" value="InterPro"/>
</dbReference>
<evidence type="ECO:0000256" key="2">
    <source>
        <dbReference type="ARBA" id="ARBA00023125"/>
    </source>
</evidence>
<feature type="domain" description="H15" evidence="5">
    <location>
        <begin position="51"/>
        <end position="123"/>
    </location>
</feature>
<dbReference type="InterPro" id="IPR005818">
    <property type="entry name" value="Histone_H1/H5_H15"/>
</dbReference>
<feature type="compositionally biased region" description="Polar residues" evidence="4">
    <location>
        <begin position="343"/>
        <end position="356"/>
    </location>
</feature>
<dbReference type="PROSITE" id="PS51504">
    <property type="entry name" value="H15"/>
    <property type="match status" value="1"/>
</dbReference>
<dbReference type="Pfam" id="PF00538">
    <property type="entry name" value="Linker_histone"/>
    <property type="match status" value="1"/>
</dbReference>
<feature type="compositionally biased region" description="Basic and acidic residues" evidence="4">
    <location>
        <begin position="152"/>
        <end position="168"/>
    </location>
</feature>
<dbReference type="Proteomes" id="UP000541444">
    <property type="component" value="Unassembled WGS sequence"/>
</dbReference>
<dbReference type="PANTHER" id="PTHR11467">
    <property type="entry name" value="HISTONE H1"/>
    <property type="match status" value="1"/>
</dbReference>
<evidence type="ECO:0000313" key="6">
    <source>
        <dbReference type="EMBL" id="KAF6143992.1"/>
    </source>
</evidence>
<feature type="compositionally biased region" description="Polar residues" evidence="4">
    <location>
        <begin position="292"/>
        <end position="310"/>
    </location>
</feature>
<sequence length="531" mass="60557">MMNRLNERRKQSTLKLVFSLCSLLVYVHQIIHHMPRFVLLFTQNNVNLSYFKSIFAQMITGAIRELNETRGSSEASISRYIKSNYQDLPFAHPHFLTIHIENLLEMEEIVSATNASQRYFLPDHNPNLKNEQEQQKKKKGSSRRKSSKRSKLKTDEEKQKPQCLHDEDGLVVSAKDTHRAKKRKPPTDKEAQLVQCFNDDDELLVLIEEDPREDVIEIEPLHMQLATTYQQGHVEKSVKGKYPKVVMKNKEIILPCQEQQPKYCPRPRLYPPSVSQSEQPQKGRARARLPSLCSSQPEQFQKEQASPSKKTLQEKFPRRALVIDSEGDKHSTIVIKFDGEQPLGTTPPSQPEQSQRGPERPPKPRVQGGSPDLLQKKKLLKQRQQFALVDKSEEFDPLTALVELDENQQQRVISPPLQPEQSQSGRRRPPRGRGRGGNADPSPKALIKKCQRQALVEENEEDKHSTAMIELNEQRGIASPFKQKQPQRRQGRPPKGKGRGQGRGRRGREGSPVPSPMGHGRGRGRPPKGKG</sequence>
<dbReference type="AlphaFoldDB" id="A0A7J7LN62"/>
<dbReference type="SUPFAM" id="SSF46785">
    <property type="entry name" value="Winged helix' DNA-binding domain"/>
    <property type="match status" value="1"/>
</dbReference>
<dbReference type="PRINTS" id="PR00929">
    <property type="entry name" value="ATHOOK"/>
</dbReference>
<comment type="caution">
    <text evidence="6">The sequence shown here is derived from an EMBL/GenBank/DDBJ whole genome shotgun (WGS) entry which is preliminary data.</text>
</comment>
<dbReference type="PANTHER" id="PTHR11467:SF109">
    <property type="entry name" value="H15 DOMAIN-CONTAINING PROTEIN"/>
    <property type="match status" value="1"/>
</dbReference>
<organism evidence="6 7">
    <name type="scientific">Kingdonia uniflora</name>
    <dbReference type="NCBI Taxonomy" id="39325"/>
    <lineage>
        <taxon>Eukaryota</taxon>
        <taxon>Viridiplantae</taxon>
        <taxon>Streptophyta</taxon>
        <taxon>Embryophyta</taxon>
        <taxon>Tracheophyta</taxon>
        <taxon>Spermatophyta</taxon>
        <taxon>Magnoliopsida</taxon>
        <taxon>Ranunculales</taxon>
        <taxon>Circaeasteraceae</taxon>
        <taxon>Kingdonia</taxon>
    </lineage>
</organism>
<dbReference type="GO" id="GO:0005730">
    <property type="term" value="C:nucleolus"/>
    <property type="evidence" value="ECO:0007669"/>
    <property type="project" value="TreeGrafter"/>
</dbReference>